<keyword evidence="8" id="KW-0812">Transmembrane</keyword>
<feature type="transmembrane region" description="Helical" evidence="8">
    <location>
        <begin position="12"/>
        <end position="31"/>
    </location>
</feature>
<dbReference type="InterPro" id="IPR036890">
    <property type="entry name" value="HATPase_C_sf"/>
</dbReference>
<comment type="catalytic activity">
    <reaction evidence="1">
        <text>ATP + protein L-histidine = ADP + protein N-phospho-L-histidine.</text>
        <dbReference type="EC" id="2.7.13.3"/>
    </reaction>
</comment>
<dbReference type="GO" id="GO:0000155">
    <property type="term" value="F:phosphorelay sensor kinase activity"/>
    <property type="evidence" value="ECO:0007669"/>
    <property type="project" value="InterPro"/>
</dbReference>
<evidence type="ECO:0000256" key="3">
    <source>
        <dbReference type="ARBA" id="ARBA00012438"/>
    </source>
</evidence>
<dbReference type="PROSITE" id="PS50109">
    <property type="entry name" value="HIS_KIN"/>
    <property type="match status" value="1"/>
</dbReference>
<keyword evidence="7" id="KW-0902">Two-component regulatory system</keyword>
<dbReference type="SUPFAM" id="SSF158472">
    <property type="entry name" value="HAMP domain-like"/>
    <property type="match status" value="1"/>
</dbReference>
<dbReference type="Gene3D" id="6.10.340.10">
    <property type="match status" value="1"/>
</dbReference>
<evidence type="ECO:0000256" key="1">
    <source>
        <dbReference type="ARBA" id="ARBA00000085"/>
    </source>
</evidence>
<evidence type="ECO:0000256" key="2">
    <source>
        <dbReference type="ARBA" id="ARBA00004370"/>
    </source>
</evidence>
<dbReference type="PANTHER" id="PTHR34220:SF7">
    <property type="entry name" value="SENSOR HISTIDINE KINASE YPDA"/>
    <property type="match status" value="1"/>
</dbReference>
<dbReference type="PANTHER" id="PTHR34220">
    <property type="entry name" value="SENSOR HISTIDINE KINASE YPDA"/>
    <property type="match status" value="1"/>
</dbReference>
<dbReference type="Pfam" id="PF02518">
    <property type="entry name" value="HATPase_c"/>
    <property type="match status" value="1"/>
</dbReference>
<evidence type="ECO:0000259" key="10">
    <source>
        <dbReference type="PROSITE" id="PS50885"/>
    </source>
</evidence>
<evidence type="ECO:0000256" key="5">
    <source>
        <dbReference type="ARBA" id="ARBA00022679"/>
    </source>
</evidence>
<keyword evidence="4" id="KW-0597">Phosphoprotein</keyword>
<dbReference type="GO" id="GO:0016020">
    <property type="term" value="C:membrane"/>
    <property type="evidence" value="ECO:0007669"/>
    <property type="project" value="UniProtKB-SubCell"/>
</dbReference>
<dbReference type="SUPFAM" id="SSF55874">
    <property type="entry name" value="ATPase domain of HSP90 chaperone/DNA topoisomerase II/histidine kinase"/>
    <property type="match status" value="1"/>
</dbReference>
<feature type="transmembrane region" description="Helical" evidence="8">
    <location>
        <begin position="271"/>
        <end position="293"/>
    </location>
</feature>
<gene>
    <name evidence="11" type="ORF">SAMN05421659_102154</name>
</gene>
<feature type="domain" description="Histidine kinase" evidence="9">
    <location>
        <begin position="458"/>
        <end position="557"/>
    </location>
</feature>
<protein>
    <recommendedName>
        <fullName evidence="3">histidine kinase</fullName>
        <ecNumber evidence="3">2.7.13.3</ecNumber>
    </recommendedName>
</protein>
<keyword evidence="8" id="KW-1133">Transmembrane helix</keyword>
<dbReference type="SMART" id="SM00387">
    <property type="entry name" value="HATPase_c"/>
    <property type="match status" value="1"/>
</dbReference>
<dbReference type="Gene3D" id="3.30.565.10">
    <property type="entry name" value="Histidine kinase-like ATPase, C-terminal domain"/>
    <property type="match status" value="1"/>
</dbReference>
<evidence type="ECO:0000256" key="4">
    <source>
        <dbReference type="ARBA" id="ARBA00022553"/>
    </source>
</evidence>
<proteinExistence type="predicted"/>
<keyword evidence="12" id="KW-1185">Reference proteome</keyword>
<dbReference type="InterPro" id="IPR003660">
    <property type="entry name" value="HAMP_dom"/>
</dbReference>
<dbReference type="InterPro" id="IPR050640">
    <property type="entry name" value="Bact_2-comp_sensor_kinase"/>
</dbReference>
<evidence type="ECO:0000256" key="7">
    <source>
        <dbReference type="ARBA" id="ARBA00023012"/>
    </source>
</evidence>
<dbReference type="InterPro" id="IPR003594">
    <property type="entry name" value="HATPase_dom"/>
</dbReference>
<dbReference type="Pfam" id="PF06580">
    <property type="entry name" value="His_kinase"/>
    <property type="match status" value="1"/>
</dbReference>
<evidence type="ECO:0000256" key="6">
    <source>
        <dbReference type="ARBA" id="ARBA00022777"/>
    </source>
</evidence>
<dbReference type="STRING" id="99656.SAMN05421659_102154"/>
<dbReference type="SMART" id="SM00304">
    <property type="entry name" value="HAMP"/>
    <property type="match status" value="1"/>
</dbReference>
<evidence type="ECO:0000259" key="9">
    <source>
        <dbReference type="PROSITE" id="PS50109"/>
    </source>
</evidence>
<dbReference type="RefSeq" id="WP_170841274.1">
    <property type="nucleotide sequence ID" value="NZ_FOJI01000002.1"/>
</dbReference>
<sequence>MKNTKLKYKLGLIYLVTSILPIMVLFSFSYFQIKKMLMEKDTKTIQTFLYQSTEVVDNQIQIYDNLSNYISFNETISRIVSYDYKSNYEMYNQFVNIMDPMLASLKYFHNDVNKVTIYTDKDIKHDETIAPISEISGKWWFNDACNKSDLEWYADNDSKILFSARKMPMLDKSNMLGILYIGVDYNKVFDTYTQNIDDNYGVFVTDENGNVIYEYSKFQDEFQDMQLDYGQLANTGNNSKYLIINEKSDSTNWTAWMYKPKSLVIQSVQPMMTMMLVTFILSISAATMAILSLSKLVTKRIGKLKDNMKEVEKGNFVIWVKKGQNDEIGELIDGFGNMIVRIQNLISEVYEAKINQKEYEMRALRAQINPHFLYNSLSLINWKALELGENDISQITLALSNYYRTSLNKGGNTLSLEMELSNVKSYLQIQSMMHDNNFDIEINVEEQILQCETLNLLLQPLVENAINHGIDLKLEGRGKITITGKLQDGLVYLKIEDNGVGMDQETLKNYLNQNSSGYGAKNVNQRIILYYGEAYEMKVESGVNQGTQITIVFPARKYQG</sequence>
<dbReference type="EMBL" id="FOJI01000002">
    <property type="protein sequence ID" value="SEV92303.1"/>
    <property type="molecule type" value="Genomic_DNA"/>
</dbReference>
<evidence type="ECO:0000256" key="8">
    <source>
        <dbReference type="SAM" id="Phobius"/>
    </source>
</evidence>
<dbReference type="AlphaFoldDB" id="A0A1I0MV97"/>
<dbReference type="PROSITE" id="PS50885">
    <property type="entry name" value="HAMP"/>
    <property type="match status" value="1"/>
</dbReference>
<keyword evidence="8" id="KW-0472">Membrane</keyword>
<evidence type="ECO:0000313" key="12">
    <source>
        <dbReference type="Proteomes" id="UP000199701"/>
    </source>
</evidence>
<keyword evidence="5" id="KW-0808">Transferase</keyword>
<comment type="subcellular location">
    <subcellularLocation>
        <location evidence="2">Membrane</location>
    </subcellularLocation>
</comment>
<name>A0A1I0MV97_9FIRM</name>
<dbReference type="InterPro" id="IPR005467">
    <property type="entry name" value="His_kinase_dom"/>
</dbReference>
<dbReference type="Proteomes" id="UP000199701">
    <property type="component" value="Unassembled WGS sequence"/>
</dbReference>
<dbReference type="EC" id="2.7.13.3" evidence="3"/>
<accession>A0A1I0MV97</accession>
<feature type="domain" description="HAMP" evidence="10">
    <location>
        <begin position="295"/>
        <end position="347"/>
    </location>
</feature>
<dbReference type="InterPro" id="IPR010559">
    <property type="entry name" value="Sig_transdc_His_kin_internal"/>
</dbReference>
<reference evidence="11 12" key="1">
    <citation type="submission" date="2016-10" db="EMBL/GenBank/DDBJ databases">
        <authorList>
            <person name="de Groot N.N."/>
        </authorList>
    </citation>
    <scope>NUCLEOTIDE SEQUENCE [LARGE SCALE GENOMIC DNA]</scope>
    <source>
        <strain evidence="11 12">DSM 9179</strain>
    </source>
</reference>
<dbReference type="CDD" id="cd06225">
    <property type="entry name" value="HAMP"/>
    <property type="match status" value="1"/>
</dbReference>
<evidence type="ECO:0000313" key="11">
    <source>
        <dbReference type="EMBL" id="SEV92303.1"/>
    </source>
</evidence>
<keyword evidence="6 11" id="KW-0418">Kinase</keyword>
<organism evidence="11 12">
    <name type="scientific">[Clostridium] fimetarium</name>
    <dbReference type="NCBI Taxonomy" id="99656"/>
    <lineage>
        <taxon>Bacteria</taxon>
        <taxon>Bacillati</taxon>
        <taxon>Bacillota</taxon>
        <taxon>Clostridia</taxon>
        <taxon>Lachnospirales</taxon>
        <taxon>Lachnospiraceae</taxon>
    </lineage>
</organism>